<dbReference type="EMBL" id="FXYF01000020">
    <property type="protein sequence ID" value="SMX50117.1"/>
    <property type="molecule type" value="Genomic_DNA"/>
</dbReference>
<dbReference type="Pfam" id="PF13417">
    <property type="entry name" value="GST_N_3"/>
    <property type="match status" value="1"/>
</dbReference>
<proteinExistence type="predicted"/>
<dbReference type="GO" id="GO:0005737">
    <property type="term" value="C:cytoplasm"/>
    <property type="evidence" value="ECO:0007669"/>
    <property type="project" value="TreeGrafter"/>
</dbReference>
<dbReference type="PANTHER" id="PTHR43968">
    <property type="match status" value="1"/>
</dbReference>
<dbReference type="AlphaFoldDB" id="A0A238L551"/>
<dbReference type="RefSeq" id="WP_094023341.1">
    <property type="nucleotide sequence ID" value="NZ_FXYF01000020.1"/>
</dbReference>
<dbReference type="SUPFAM" id="SSF47616">
    <property type="entry name" value="GST C-terminal domain-like"/>
    <property type="match status" value="1"/>
</dbReference>
<dbReference type="PROSITE" id="PS50404">
    <property type="entry name" value="GST_NTER"/>
    <property type="match status" value="1"/>
</dbReference>
<dbReference type="SUPFAM" id="SSF52833">
    <property type="entry name" value="Thioredoxin-like"/>
    <property type="match status" value="1"/>
</dbReference>
<protein>
    <recommendedName>
        <fullName evidence="1">GST N-terminal domain-containing protein</fullName>
    </recommendedName>
</protein>
<organism evidence="2 3">
    <name type="scientific">Maliponia aquimaris</name>
    <dbReference type="NCBI Taxonomy" id="1673631"/>
    <lineage>
        <taxon>Bacteria</taxon>
        <taxon>Pseudomonadati</taxon>
        <taxon>Pseudomonadota</taxon>
        <taxon>Alphaproteobacteria</taxon>
        <taxon>Rhodobacterales</taxon>
        <taxon>Paracoccaceae</taxon>
        <taxon>Maliponia</taxon>
    </lineage>
</organism>
<name>A0A238L551_9RHOB</name>
<sequence length="268" mass="29990">MTDTPTVYHIPVCPFSQRLEILLALRDQQDAVRFEVVDITRPRDPALLAKTRGTTALPVLETPGGVILKESLVILRYLDEVLPGPRLRRADPLEHAVESMLIVKEGPFTMAGYLWVMNQDPDARGAHRDKMLALYRDLDGFLRAEGAGGPWLFDEFGLAEAVFTPIFMRFWFLGYYEGFDLPSDDAYARVRDWRAACMAHPAAQQVTEEQIVKLYHDYALGAGNGALVPGRSVSSFAFDPPWQDRPWPPRDKYAGTATDAALGLLRLG</sequence>
<dbReference type="Gene3D" id="1.20.1050.10">
    <property type="match status" value="1"/>
</dbReference>
<evidence type="ECO:0000313" key="2">
    <source>
        <dbReference type="EMBL" id="SMX50117.1"/>
    </source>
</evidence>
<reference evidence="2 3" key="1">
    <citation type="submission" date="2017-05" db="EMBL/GenBank/DDBJ databases">
        <authorList>
            <person name="Song R."/>
            <person name="Chenine A.L."/>
            <person name="Ruprecht R.M."/>
        </authorList>
    </citation>
    <scope>NUCLEOTIDE SEQUENCE [LARGE SCALE GENOMIC DNA]</scope>
    <source>
        <strain evidence="2 3">CECT 8898</strain>
    </source>
</reference>
<gene>
    <name evidence="2" type="ORF">MAA8898_04612</name>
</gene>
<evidence type="ECO:0000259" key="1">
    <source>
        <dbReference type="PROSITE" id="PS50404"/>
    </source>
</evidence>
<dbReference type="InterPro" id="IPR004045">
    <property type="entry name" value="Glutathione_S-Trfase_N"/>
</dbReference>
<keyword evidence="3" id="KW-1185">Reference proteome</keyword>
<dbReference type="CDD" id="cd00570">
    <property type="entry name" value="GST_N_family"/>
    <property type="match status" value="1"/>
</dbReference>
<dbReference type="PANTHER" id="PTHR43968:SF6">
    <property type="entry name" value="GLUTATHIONE S-TRANSFERASE OMEGA"/>
    <property type="match status" value="1"/>
</dbReference>
<dbReference type="InterPro" id="IPR036282">
    <property type="entry name" value="Glutathione-S-Trfase_C_sf"/>
</dbReference>
<feature type="domain" description="GST N-terminal" evidence="1">
    <location>
        <begin position="3"/>
        <end position="86"/>
    </location>
</feature>
<dbReference type="Pfam" id="PF13410">
    <property type="entry name" value="GST_C_2"/>
    <property type="match status" value="1"/>
</dbReference>
<dbReference type="Proteomes" id="UP000207598">
    <property type="component" value="Unassembled WGS sequence"/>
</dbReference>
<dbReference type="InterPro" id="IPR036249">
    <property type="entry name" value="Thioredoxin-like_sf"/>
</dbReference>
<dbReference type="OrthoDB" id="9813092at2"/>
<evidence type="ECO:0000313" key="3">
    <source>
        <dbReference type="Proteomes" id="UP000207598"/>
    </source>
</evidence>
<dbReference type="InterPro" id="IPR050983">
    <property type="entry name" value="GST_Omega/HSP26"/>
</dbReference>
<dbReference type="Gene3D" id="3.40.30.10">
    <property type="entry name" value="Glutaredoxin"/>
    <property type="match status" value="1"/>
</dbReference>
<accession>A0A238L551</accession>